<evidence type="ECO:0000313" key="1">
    <source>
        <dbReference type="EMBL" id="CAB4200655.1"/>
    </source>
</evidence>
<organism evidence="1">
    <name type="scientific">uncultured Caudovirales phage</name>
    <dbReference type="NCBI Taxonomy" id="2100421"/>
    <lineage>
        <taxon>Viruses</taxon>
        <taxon>Duplodnaviria</taxon>
        <taxon>Heunggongvirae</taxon>
        <taxon>Uroviricota</taxon>
        <taxon>Caudoviricetes</taxon>
        <taxon>Peduoviridae</taxon>
        <taxon>Maltschvirus</taxon>
        <taxon>Maltschvirus maltsch</taxon>
    </lineage>
</organism>
<gene>
    <name evidence="1" type="ORF">UFOVP1339_58</name>
</gene>
<protein>
    <submittedName>
        <fullName evidence="1">Uncharacterized protein</fullName>
    </submittedName>
</protein>
<sequence length="497" mass="54552">MSLVPLQLPPGLERNGTAYETPDRWYDMNLIRWQSGSVKPIGGWQYLSTVSGAVRKIFVWRTNDNSRGVLVGSDTKLYCDQGSYTDITPASFVTLSSIGIAGGFGTFAFSDYTFGTARATPSPIFSPYAFWTFGSWGQDVIACANSDGRILQYIAATPTVAPLAITGAPTGNTGIVVTDERHVMAIGTYNYPRRVAWCSREDLTDWNYASTTNSAGFFDLKVKTPLLKAVNVNEGVLIFSYSEIFLGTYIGQPYVYNFIPISDAKMLHPDSIATFNGKAVWMGRDSFQLYASGNVTALPCPIFADVAKDMDPIYGAFRTHAAHNGIFSEIWFWYPSVGQTECDRYVIWNYAENWWGWGSLSRSAMASADVYLRPYMGGSDGRMYEHESGYTDSGASLVGQRWLRSGALGLGSGDRFMEVNQLMAATKGGFGSTTFTFYGKNAPDGPERTFGPYTPKASGYTDTRVSARESCLKITAAVDDDWSVGKIRLDVRPGSGR</sequence>
<reference evidence="1" key="1">
    <citation type="submission" date="2020-05" db="EMBL/GenBank/DDBJ databases">
        <authorList>
            <person name="Chiriac C."/>
            <person name="Salcher M."/>
            <person name="Ghai R."/>
            <person name="Kavagutti S V."/>
        </authorList>
    </citation>
    <scope>NUCLEOTIDE SEQUENCE</scope>
</reference>
<accession>A0A6J5S3Y9</accession>
<dbReference type="EMBL" id="LR797300">
    <property type="protein sequence ID" value="CAB4200655.1"/>
    <property type="molecule type" value="Genomic_DNA"/>
</dbReference>
<name>A0A6J5S3Y9_9CAUD</name>
<proteinExistence type="predicted"/>